<keyword evidence="3" id="KW-1185">Reference proteome</keyword>
<sequence length="69" mass="7885">MGLATLPHDGVGPHPCQHRQTGPTTLPLMMLLCVFIWHCFHVQTVSSAFWSLLNTRRKWCFSSNWGYPS</sequence>
<accession>A0A016WSM2</accession>
<gene>
    <name evidence="2" type="primary">Acey_s0537.g3119</name>
    <name evidence="2" type="ORF">Y032_0537g3119</name>
</gene>
<keyword evidence="1" id="KW-0472">Membrane</keyword>
<keyword evidence="1" id="KW-1133">Transmembrane helix</keyword>
<comment type="caution">
    <text evidence="2">The sequence shown here is derived from an EMBL/GenBank/DDBJ whole genome shotgun (WGS) entry which is preliminary data.</text>
</comment>
<evidence type="ECO:0000256" key="1">
    <source>
        <dbReference type="SAM" id="Phobius"/>
    </source>
</evidence>
<protein>
    <submittedName>
        <fullName evidence="2">Uncharacterized protein</fullName>
    </submittedName>
</protein>
<evidence type="ECO:0000313" key="3">
    <source>
        <dbReference type="Proteomes" id="UP000024635"/>
    </source>
</evidence>
<dbReference type="Proteomes" id="UP000024635">
    <property type="component" value="Unassembled WGS sequence"/>
</dbReference>
<organism evidence="2 3">
    <name type="scientific">Ancylostoma ceylanicum</name>
    <dbReference type="NCBI Taxonomy" id="53326"/>
    <lineage>
        <taxon>Eukaryota</taxon>
        <taxon>Metazoa</taxon>
        <taxon>Ecdysozoa</taxon>
        <taxon>Nematoda</taxon>
        <taxon>Chromadorea</taxon>
        <taxon>Rhabditida</taxon>
        <taxon>Rhabditina</taxon>
        <taxon>Rhabditomorpha</taxon>
        <taxon>Strongyloidea</taxon>
        <taxon>Ancylostomatidae</taxon>
        <taxon>Ancylostomatinae</taxon>
        <taxon>Ancylostoma</taxon>
    </lineage>
</organism>
<evidence type="ECO:0000313" key="2">
    <source>
        <dbReference type="EMBL" id="EYC42277.1"/>
    </source>
</evidence>
<dbReference type="AlphaFoldDB" id="A0A016WSM2"/>
<name>A0A016WSM2_9BILA</name>
<reference evidence="3" key="1">
    <citation type="journal article" date="2015" name="Nat. Genet.">
        <title>The genome and transcriptome of the zoonotic hookworm Ancylostoma ceylanicum identify infection-specific gene families.</title>
        <authorList>
            <person name="Schwarz E.M."/>
            <person name="Hu Y."/>
            <person name="Antoshechkin I."/>
            <person name="Miller M.M."/>
            <person name="Sternberg P.W."/>
            <person name="Aroian R.V."/>
        </authorList>
    </citation>
    <scope>NUCLEOTIDE SEQUENCE</scope>
    <source>
        <strain evidence="3">HY135</strain>
    </source>
</reference>
<keyword evidence="1" id="KW-0812">Transmembrane</keyword>
<feature type="transmembrane region" description="Helical" evidence="1">
    <location>
        <begin position="28"/>
        <end position="53"/>
    </location>
</feature>
<dbReference type="EMBL" id="JARK01000137">
    <property type="protein sequence ID" value="EYC42277.1"/>
    <property type="molecule type" value="Genomic_DNA"/>
</dbReference>
<proteinExistence type="predicted"/>